<comment type="caution">
    <text evidence="3">The sequence shown here is derived from an EMBL/GenBank/DDBJ whole genome shotgun (WGS) entry which is preliminary data.</text>
</comment>
<dbReference type="CDD" id="cd00085">
    <property type="entry name" value="HNHc"/>
    <property type="match status" value="1"/>
</dbReference>
<reference evidence="3 4" key="1">
    <citation type="submission" date="2024-09" db="EMBL/GenBank/DDBJ databases">
        <authorList>
            <person name="Sun Q."/>
            <person name="Mori K."/>
        </authorList>
    </citation>
    <scope>NUCLEOTIDE SEQUENCE [LARGE SCALE GENOMIC DNA]</scope>
    <source>
        <strain evidence="3 4">JCM 9626</strain>
    </source>
</reference>
<evidence type="ECO:0000256" key="1">
    <source>
        <dbReference type="SAM" id="MobiDB-lite"/>
    </source>
</evidence>
<dbReference type="EMBL" id="JBHMDG010000007">
    <property type="protein sequence ID" value="MFB9312562.1"/>
    <property type="molecule type" value="Genomic_DNA"/>
</dbReference>
<protein>
    <submittedName>
        <fullName evidence="3">DUF222 domain-containing protein</fullName>
    </submittedName>
</protein>
<dbReference type="InterPro" id="IPR003615">
    <property type="entry name" value="HNH_nuc"/>
</dbReference>
<evidence type="ECO:0000313" key="3">
    <source>
        <dbReference type="EMBL" id="MFB9312562.1"/>
    </source>
</evidence>
<proteinExistence type="predicted"/>
<dbReference type="RefSeq" id="WP_140007589.1">
    <property type="nucleotide sequence ID" value="NZ_JBHMDG010000007.1"/>
</dbReference>
<name>A0ABV5K730_9ACTN</name>
<evidence type="ECO:0000259" key="2">
    <source>
        <dbReference type="SMART" id="SM00507"/>
    </source>
</evidence>
<keyword evidence="4" id="KW-1185">Reference proteome</keyword>
<dbReference type="Proteomes" id="UP001589750">
    <property type="component" value="Unassembled WGS sequence"/>
</dbReference>
<organism evidence="3 4">
    <name type="scientific">Nocardioides plantarum</name>
    <dbReference type="NCBI Taxonomy" id="29299"/>
    <lineage>
        <taxon>Bacteria</taxon>
        <taxon>Bacillati</taxon>
        <taxon>Actinomycetota</taxon>
        <taxon>Actinomycetes</taxon>
        <taxon>Propionibacteriales</taxon>
        <taxon>Nocardioidaceae</taxon>
        <taxon>Nocardioides</taxon>
    </lineage>
</organism>
<feature type="region of interest" description="Disordered" evidence="1">
    <location>
        <begin position="394"/>
        <end position="436"/>
    </location>
</feature>
<evidence type="ECO:0000313" key="4">
    <source>
        <dbReference type="Proteomes" id="UP001589750"/>
    </source>
</evidence>
<dbReference type="InterPro" id="IPR003870">
    <property type="entry name" value="DUF222"/>
</dbReference>
<dbReference type="Gene3D" id="1.10.30.50">
    <property type="match status" value="1"/>
</dbReference>
<gene>
    <name evidence="3" type="ORF">ACFFRI_05850</name>
</gene>
<dbReference type="Pfam" id="PF02720">
    <property type="entry name" value="DUF222"/>
    <property type="match status" value="1"/>
</dbReference>
<accession>A0ABV5K730</accession>
<feature type="domain" description="HNH nuclease" evidence="2">
    <location>
        <begin position="330"/>
        <end position="381"/>
    </location>
</feature>
<sequence length="454" mass="48579">MPSLLDQVRSLRAVLVDERIDPGAHDPAADAARVELIAALERLKSAACAAQADLTVGLDASVREQQSAADVPTRRRGRGVAAEVALARQESPHRGQVLLGLAKDLATDLPATRTALREGRLNEFRAMVVARETGCLDRDDRVVVDGEVCGDADFLHGLGTGELVAELRRRAYAADPTSVVRRHERAVSERTVSVRPAPEGMAYLTGLLPMPQAVACWANLSRSADTARAGGEGRGRGQVMADLMVERLTGQAEADAVPVVVDLVMSDGSLLGADPEPATVPGWGPVPAQVAREMVARASDALQAWVRRLYADPAGHLVAMTTRQRLATEGLATFLSVRDQGTCRTPWCDAPIRHADHVVAWADGGPTDADQLQGLCEACDYAKQAPGWRQRVADDDSGRHAVETTTPAGQRYRSRAPAPPRPAGVPRDNRLAQVDLMSPVERRVTAVLDSYRAA</sequence>
<dbReference type="SMART" id="SM00507">
    <property type="entry name" value="HNHc"/>
    <property type="match status" value="1"/>
</dbReference>